<dbReference type="RefSeq" id="WP_227019679.1">
    <property type="nucleotide sequence ID" value="NZ_JAGSND010000014.1"/>
</dbReference>
<organism evidence="3 4">
    <name type="scientific">Sinanaerobacter chloroacetimidivorans</name>
    <dbReference type="NCBI Taxonomy" id="2818044"/>
    <lineage>
        <taxon>Bacteria</taxon>
        <taxon>Bacillati</taxon>
        <taxon>Bacillota</taxon>
        <taxon>Clostridia</taxon>
        <taxon>Peptostreptococcales</taxon>
        <taxon>Anaerovoracaceae</taxon>
        <taxon>Sinanaerobacter</taxon>
    </lineage>
</organism>
<dbReference type="InterPro" id="IPR051533">
    <property type="entry name" value="WaaL-like"/>
</dbReference>
<dbReference type="PANTHER" id="PTHR37422:SF13">
    <property type="entry name" value="LIPOPOLYSACCHARIDE BIOSYNTHESIS PROTEIN PA4999-RELATED"/>
    <property type="match status" value="1"/>
</dbReference>
<dbReference type="Proteomes" id="UP000675664">
    <property type="component" value="Unassembled WGS sequence"/>
</dbReference>
<feature type="compositionally biased region" description="Basic and acidic residues" evidence="1">
    <location>
        <begin position="1"/>
        <end position="22"/>
    </location>
</feature>
<keyword evidence="3" id="KW-0436">Ligase</keyword>
<accession>A0A8J8B4P3</accession>
<gene>
    <name evidence="3" type="ORF">KCX82_16795</name>
</gene>
<proteinExistence type="predicted"/>
<comment type="caution">
    <text evidence="3">The sequence shown here is derived from an EMBL/GenBank/DDBJ whole genome shotgun (WGS) entry which is preliminary data.</text>
</comment>
<protein>
    <submittedName>
        <fullName evidence="3">O-antigen ligase family protein</fullName>
    </submittedName>
</protein>
<feature type="transmembrane region" description="Helical" evidence="2">
    <location>
        <begin position="164"/>
        <end position="181"/>
    </location>
</feature>
<evidence type="ECO:0000256" key="2">
    <source>
        <dbReference type="SAM" id="Phobius"/>
    </source>
</evidence>
<feature type="transmembrane region" description="Helical" evidence="2">
    <location>
        <begin position="577"/>
        <end position="601"/>
    </location>
</feature>
<feature type="transmembrane region" description="Helical" evidence="2">
    <location>
        <begin position="643"/>
        <end position="662"/>
    </location>
</feature>
<feature type="transmembrane region" description="Helical" evidence="2">
    <location>
        <begin position="613"/>
        <end position="637"/>
    </location>
</feature>
<dbReference type="GO" id="GO:0016874">
    <property type="term" value="F:ligase activity"/>
    <property type="evidence" value="ECO:0007669"/>
    <property type="project" value="UniProtKB-KW"/>
</dbReference>
<keyword evidence="2" id="KW-0472">Membrane</keyword>
<evidence type="ECO:0000313" key="4">
    <source>
        <dbReference type="Proteomes" id="UP000675664"/>
    </source>
</evidence>
<feature type="transmembrane region" description="Helical" evidence="2">
    <location>
        <begin position="92"/>
        <end position="114"/>
    </location>
</feature>
<reference evidence="3" key="2">
    <citation type="submission" date="2021-04" db="EMBL/GenBank/DDBJ databases">
        <authorList>
            <person name="Liu J."/>
        </authorList>
    </citation>
    <scope>NUCLEOTIDE SEQUENCE</scope>
    <source>
        <strain evidence="3">BAD-6</strain>
    </source>
</reference>
<name>A0A8J8B4P3_9FIRM</name>
<keyword evidence="4" id="KW-1185">Reference proteome</keyword>
<feature type="transmembrane region" description="Helical" evidence="2">
    <location>
        <begin position="126"/>
        <end position="144"/>
    </location>
</feature>
<evidence type="ECO:0000256" key="1">
    <source>
        <dbReference type="SAM" id="MobiDB-lite"/>
    </source>
</evidence>
<feature type="region of interest" description="Disordered" evidence="1">
    <location>
        <begin position="1"/>
        <end position="23"/>
    </location>
</feature>
<feature type="transmembrane region" description="Helical" evidence="2">
    <location>
        <begin position="251"/>
        <end position="269"/>
    </location>
</feature>
<reference evidence="3" key="1">
    <citation type="submission" date="2021-04" db="EMBL/GenBank/DDBJ databases">
        <title>Sinoanaerobacter chloroacetimidivorans sp. nov., an obligate anaerobic bacterium isolated from anaerobic sludge.</title>
        <authorList>
            <person name="Bao Y."/>
        </authorList>
    </citation>
    <scope>NUCLEOTIDE SEQUENCE</scope>
    <source>
        <strain evidence="3">BAD-6</strain>
    </source>
</reference>
<evidence type="ECO:0000313" key="3">
    <source>
        <dbReference type="EMBL" id="MBR0599545.1"/>
    </source>
</evidence>
<dbReference type="AlphaFoldDB" id="A0A8J8B4P3"/>
<keyword evidence="2" id="KW-0812">Transmembrane</keyword>
<dbReference type="EMBL" id="JAGSND010000014">
    <property type="protein sequence ID" value="MBR0599545.1"/>
    <property type="molecule type" value="Genomic_DNA"/>
</dbReference>
<feature type="transmembrane region" description="Helical" evidence="2">
    <location>
        <begin position="51"/>
        <end position="72"/>
    </location>
</feature>
<keyword evidence="2" id="KW-1133">Transmembrane helix</keyword>
<sequence>MSKGTKDIKKNEKNQSKKEANKVNDNLYNHSSKDYLFNMSLAPGIKESTHWFQMLVAAFFTAVIIMITRMHTYQRPMEQFFWSGGDNNLTDFFSYYKMVAILVCAILALVLLLYRVFTQSFYIKRSFAYIPMIVYSILVLLSYILSDYNLFALWGWNDRFEGTLTLLSYMVLLFFIINSVNSEKNVKWIIYPLAVTSTLLGLLGITQALDHDFFRTAIGKKLITPSWFWDQVDNLNFTFQNREIYQTVYNINYVSFYLTLLIPLFGLLFIRSLMLGKEEPVWKKVLWAALFTLQVFNLIGSASSGGLMGMAVVVIAAIIVLNKKILNWWKPVAMLLILTVIVAGLSYERWVPELTGAINSVLGRQVVQDTKEEGISQEIEEVTSSGITESADERHTIDYMVTSGDAIEISFNGNEIIFTTYPEDPTALKVNDSSGERLSIVPTNISPIYKVDDERFNRITVRPAQDDSGNNYIVIGTDGNEWPFQLTEEGPKYFTGLGKLMDLRRVPSIGWENNLEFGSGRGYIWSRTIPMLKETLILGHGADTFCIYFPHDDYVGKYNSGTFSNEINIVVDKPHNMYFGAIIGTGGISMLALLALWGIYIIQSYLIYKKERYHSFVSYVGAGIFLGICGFLVSGLVNDSTVSVMPMFYGLLGTGIAINMMLNKRNASVE</sequence>
<dbReference type="PANTHER" id="PTHR37422">
    <property type="entry name" value="TEICHURONIC ACID BIOSYNTHESIS PROTEIN TUAE"/>
    <property type="match status" value="1"/>
</dbReference>
<feature type="transmembrane region" description="Helical" evidence="2">
    <location>
        <begin position="328"/>
        <end position="347"/>
    </location>
</feature>
<feature type="transmembrane region" description="Helical" evidence="2">
    <location>
        <begin position="305"/>
        <end position="321"/>
    </location>
</feature>